<dbReference type="AlphaFoldDB" id="A0A9P6NJD4"/>
<protein>
    <submittedName>
        <fullName evidence="1">Uncharacterized protein</fullName>
    </submittedName>
</protein>
<gene>
    <name evidence="1" type="ORF">CROQUDRAFT_701816</name>
</gene>
<organism evidence="1 2">
    <name type="scientific">Cronartium quercuum f. sp. fusiforme G11</name>
    <dbReference type="NCBI Taxonomy" id="708437"/>
    <lineage>
        <taxon>Eukaryota</taxon>
        <taxon>Fungi</taxon>
        <taxon>Dikarya</taxon>
        <taxon>Basidiomycota</taxon>
        <taxon>Pucciniomycotina</taxon>
        <taxon>Pucciniomycetes</taxon>
        <taxon>Pucciniales</taxon>
        <taxon>Coleosporiaceae</taxon>
        <taxon>Cronartium</taxon>
    </lineage>
</organism>
<accession>A0A9P6NJD4</accession>
<evidence type="ECO:0000313" key="1">
    <source>
        <dbReference type="EMBL" id="KAG0146682.1"/>
    </source>
</evidence>
<comment type="caution">
    <text evidence="1">The sequence shown here is derived from an EMBL/GenBank/DDBJ whole genome shotgun (WGS) entry which is preliminary data.</text>
</comment>
<dbReference type="OrthoDB" id="2505141at2759"/>
<dbReference type="Proteomes" id="UP000886653">
    <property type="component" value="Unassembled WGS sequence"/>
</dbReference>
<reference evidence="1" key="1">
    <citation type="submission" date="2013-11" db="EMBL/GenBank/DDBJ databases">
        <title>Genome sequence of the fusiform rust pathogen reveals effectors for host alternation and coevolution with pine.</title>
        <authorList>
            <consortium name="DOE Joint Genome Institute"/>
            <person name="Smith K."/>
            <person name="Pendleton A."/>
            <person name="Kubisiak T."/>
            <person name="Anderson C."/>
            <person name="Salamov A."/>
            <person name="Aerts A."/>
            <person name="Riley R."/>
            <person name="Clum A."/>
            <person name="Lindquist E."/>
            <person name="Ence D."/>
            <person name="Campbell M."/>
            <person name="Kronenberg Z."/>
            <person name="Feau N."/>
            <person name="Dhillon B."/>
            <person name="Hamelin R."/>
            <person name="Burleigh J."/>
            <person name="Smith J."/>
            <person name="Yandell M."/>
            <person name="Nelson C."/>
            <person name="Grigoriev I."/>
            <person name="Davis J."/>
        </authorList>
    </citation>
    <scope>NUCLEOTIDE SEQUENCE</scope>
    <source>
        <strain evidence="1">G11</strain>
    </source>
</reference>
<keyword evidence="2" id="KW-1185">Reference proteome</keyword>
<proteinExistence type="predicted"/>
<evidence type="ECO:0000313" key="2">
    <source>
        <dbReference type="Proteomes" id="UP000886653"/>
    </source>
</evidence>
<sequence length="276" mass="31323">MSEILFSNLRVLPNHHYALHIGTQISWWGPMMQMAEFTGERLISVLQRYKTNSRDHTNRTIMRKFCQLQRFTALKGFEITPEEPKTNQASSGQPQFVIADQAYRKIFDFCREKNSNLQSCANWSSNESKEVLSNHASKILALEVQNGRHITSKKPNNIIEYLCDGKTCYGRVTEILKIESGCESAIISVIELCIIKSNTLVNQFLDCLNVLQVEAHGKSVYVHQQDIKGPVPFRTLPARSLGCAQPTILLQSLPQFISFESEFPADSNLIDVDENL</sequence>
<name>A0A9P6NJD4_9BASI</name>
<dbReference type="EMBL" id="MU167257">
    <property type="protein sequence ID" value="KAG0146682.1"/>
    <property type="molecule type" value="Genomic_DNA"/>
</dbReference>